<sequence>MAYWTLRKLTSLPTLLTATLFLSACGGGSGENSNQTTESVPSSSLYSQATSQTNTPSNSADASSQTASSTESRFLAPGVESSTSSASQPSSASDGPTGQDANAFTLTFHESFDGGLDGAWNIDGAVSSVDTSNSTPNYAVSNGSLKVWPARGKNGDFFKRTLDTNGQFSQRYGYFEMEAKLPKGKGVWPGFWMVGMNGERRPELDIMEAYPGGIEPWGAPDANGVPTSMMYGVTLWRDVEDHAGFKMVATPDLSAEFHRYGAKWEPNKVTYYFDGREVYSADASLSEPMFMILSLWFGSASGKPNDSTPTGESNAYEVNYVKAWQFK</sequence>
<keyword evidence="5" id="KW-0378">Hydrolase</keyword>
<dbReference type="PROSITE" id="PS51762">
    <property type="entry name" value="GH16_2"/>
    <property type="match status" value="1"/>
</dbReference>
<dbReference type="InterPro" id="IPR013320">
    <property type="entry name" value="ConA-like_dom_sf"/>
</dbReference>
<accession>A0ABU1BRQ8</accession>
<proteinExistence type="inferred from homology"/>
<dbReference type="GO" id="GO:0016787">
    <property type="term" value="F:hydrolase activity"/>
    <property type="evidence" value="ECO:0007669"/>
    <property type="project" value="UniProtKB-KW"/>
</dbReference>
<evidence type="ECO:0000313" key="6">
    <source>
        <dbReference type="Proteomes" id="UP001225596"/>
    </source>
</evidence>
<evidence type="ECO:0000313" key="5">
    <source>
        <dbReference type="EMBL" id="MDQ9171701.1"/>
    </source>
</evidence>
<name>A0ABU1BRQ8_9BURK</name>
<dbReference type="PANTHER" id="PTHR10963">
    <property type="entry name" value="GLYCOSYL HYDROLASE-RELATED"/>
    <property type="match status" value="1"/>
</dbReference>
<feature type="domain" description="GH16" evidence="4">
    <location>
        <begin position="83"/>
        <end position="327"/>
    </location>
</feature>
<dbReference type="Pfam" id="PF00722">
    <property type="entry name" value="Glyco_hydro_16"/>
    <property type="match status" value="1"/>
</dbReference>
<evidence type="ECO:0000256" key="1">
    <source>
        <dbReference type="ARBA" id="ARBA00006865"/>
    </source>
</evidence>
<keyword evidence="6" id="KW-1185">Reference proteome</keyword>
<comment type="caution">
    <text evidence="5">The sequence shown here is derived from an EMBL/GenBank/DDBJ whole genome shotgun (WGS) entry which is preliminary data.</text>
</comment>
<dbReference type="InterPro" id="IPR000757">
    <property type="entry name" value="Beta-glucanase-like"/>
</dbReference>
<feature type="compositionally biased region" description="Low complexity" evidence="2">
    <location>
        <begin position="81"/>
        <end position="93"/>
    </location>
</feature>
<feature type="compositionally biased region" description="Low complexity" evidence="2">
    <location>
        <begin position="57"/>
        <end position="72"/>
    </location>
</feature>
<feature type="signal peptide" evidence="3">
    <location>
        <begin position="1"/>
        <end position="24"/>
    </location>
</feature>
<comment type="similarity">
    <text evidence="1">Belongs to the glycosyl hydrolase 16 family.</text>
</comment>
<dbReference type="EMBL" id="JAUYVH010000011">
    <property type="protein sequence ID" value="MDQ9171701.1"/>
    <property type="molecule type" value="Genomic_DNA"/>
</dbReference>
<dbReference type="InterPro" id="IPR050546">
    <property type="entry name" value="Glycosyl_Hydrlase_16"/>
</dbReference>
<reference evidence="5 6" key="1">
    <citation type="submission" date="2023-08" db="EMBL/GenBank/DDBJ databases">
        <title>Oxalobacteraceae gen .nov., isolated from river sludge outside the plant.</title>
        <authorList>
            <person name="Zhao S.Y."/>
        </authorList>
    </citation>
    <scope>NUCLEOTIDE SEQUENCE [LARGE SCALE GENOMIC DNA]</scope>
    <source>
        <strain evidence="5 6">R-40</strain>
    </source>
</reference>
<organism evidence="5 6">
    <name type="scientific">Keguizhuia sedimenti</name>
    <dbReference type="NCBI Taxonomy" id="3064264"/>
    <lineage>
        <taxon>Bacteria</taxon>
        <taxon>Pseudomonadati</taxon>
        <taxon>Pseudomonadota</taxon>
        <taxon>Betaproteobacteria</taxon>
        <taxon>Burkholderiales</taxon>
        <taxon>Oxalobacteraceae</taxon>
        <taxon>Keguizhuia</taxon>
    </lineage>
</organism>
<feature type="region of interest" description="Disordered" evidence="2">
    <location>
        <begin position="27"/>
        <end position="102"/>
    </location>
</feature>
<dbReference type="PROSITE" id="PS51257">
    <property type="entry name" value="PROKAR_LIPOPROTEIN"/>
    <property type="match status" value="1"/>
</dbReference>
<evidence type="ECO:0000256" key="2">
    <source>
        <dbReference type="SAM" id="MobiDB-lite"/>
    </source>
</evidence>
<evidence type="ECO:0000259" key="4">
    <source>
        <dbReference type="PROSITE" id="PS51762"/>
    </source>
</evidence>
<dbReference type="Proteomes" id="UP001225596">
    <property type="component" value="Unassembled WGS sequence"/>
</dbReference>
<evidence type="ECO:0000256" key="3">
    <source>
        <dbReference type="SAM" id="SignalP"/>
    </source>
</evidence>
<gene>
    <name evidence="5" type="ORF">Q8A64_14905</name>
</gene>
<dbReference type="SUPFAM" id="SSF49899">
    <property type="entry name" value="Concanavalin A-like lectins/glucanases"/>
    <property type="match status" value="1"/>
</dbReference>
<dbReference type="CDD" id="cd08023">
    <property type="entry name" value="GH16_laminarinase_like"/>
    <property type="match status" value="1"/>
</dbReference>
<dbReference type="RefSeq" id="WP_338437641.1">
    <property type="nucleotide sequence ID" value="NZ_JAUYVH010000011.1"/>
</dbReference>
<keyword evidence="3" id="KW-0732">Signal</keyword>
<feature type="compositionally biased region" description="Polar residues" evidence="2">
    <location>
        <begin position="31"/>
        <end position="56"/>
    </location>
</feature>
<feature type="chain" id="PRO_5047336150" evidence="3">
    <location>
        <begin position="25"/>
        <end position="327"/>
    </location>
</feature>
<protein>
    <submittedName>
        <fullName evidence="5">Glycoside hydrolase family 16 protein</fullName>
    </submittedName>
</protein>
<dbReference type="Gene3D" id="2.60.120.200">
    <property type="match status" value="1"/>
</dbReference>
<dbReference type="PANTHER" id="PTHR10963:SF60">
    <property type="entry name" value="GRAM-NEGATIVE BACTERIA-BINDING PROTEIN 1-RELATED"/>
    <property type="match status" value="1"/>
</dbReference>